<evidence type="ECO:0000313" key="3">
    <source>
        <dbReference type="Proteomes" id="UP000033551"/>
    </source>
</evidence>
<proteinExistence type="predicted"/>
<dbReference type="RefSeq" id="WP_045946843.1">
    <property type="nucleotide sequence ID" value="NZ_JZWV01000185.1"/>
</dbReference>
<dbReference type="OrthoDB" id="290916at2"/>
<reference evidence="2 3" key="1">
    <citation type="submission" date="2015-02" db="EMBL/GenBank/DDBJ databases">
        <authorList>
            <person name="Ju K.-S."/>
            <person name="Doroghazi J.R."/>
            <person name="Metcalf W."/>
        </authorList>
    </citation>
    <scope>NUCLEOTIDE SEQUENCE [LARGE SCALE GENOMIC DNA]</scope>
    <source>
        <strain evidence="2 3">NRRL ISP-5550</strain>
    </source>
</reference>
<sequence length="154" mass="17047">MSAPSPTRIATALSPDHRSRLMELAREVNFAEGTRLFREGGHADRFWIVRSGTVTLDIHVPGRRAAVIEHLGAGQLVGCSWLFKPYTWRLGAEAMTPVRAYEFEAEPVRMLMDADPGFGSAVGHWVGQVLAHRLQAARVRLLDLYAPYGSGSYL</sequence>
<dbReference type="PROSITE" id="PS50042">
    <property type="entry name" value="CNMP_BINDING_3"/>
    <property type="match status" value="1"/>
</dbReference>
<dbReference type="CDD" id="cd00038">
    <property type="entry name" value="CAP_ED"/>
    <property type="match status" value="1"/>
</dbReference>
<dbReference type="Gene3D" id="2.60.120.10">
    <property type="entry name" value="Jelly Rolls"/>
    <property type="match status" value="1"/>
</dbReference>
<evidence type="ECO:0000259" key="1">
    <source>
        <dbReference type="PROSITE" id="PS50042"/>
    </source>
</evidence>
<dbReference type="PATRIC" id="fig|68223.7.peg.5010"/>
<dbReference type="InterPro" id="IPR014710">
    <property type="entry name" value="RmlC-like_jellyroll"/>
</dbReference>
<dbReference type="AlphaFoldDB" id="A0A0F4JST4"/>
<dbReference type="SUPFAM" id="SSF51206">
    <property type="entry name" value="cAMP-binding domain-like"/>
    <property type="match status" value="1"/>
</dbReference>
<evidence type="ECO:0000313" key="2">
    <source>
        <dbReference type="EMBL" id="KJY36001.1"/>
    </source>
</evidence>
<organism evidence="2 3">
    <name type="scientific">Streptomyces katrae</name>
    <dbReference type="NCBI Taxonomy" id="68223"/>
    <lineage>
        <taxon>Bacteria</taxon>
        <taxon>Bacillati</taxon>
        <taxon>Actinomycetota</taxon>
        <taxon>Actinomycetes</taxon>
        <taxon>Kitasatosporales</taxon>
        <taxon>Streptomycetaceae</taxon>
        <taxon>Streptomyces</taxon>
    </lineage>
</organism>
<gene>
    <name evidence="2" type="ORF">VR44_08820</name>
</gene>
<name>A0A0F4JST4_9ACTN</name>
<dbReference type="Proteomes" id="UP000033551">
    <property type="component" value="Unassembled WGS sequence"/>
</dbReference>
<keyword evidence="3" id="KW-1185">Reference proteome</keyword>
<accession>A0A0F4JST4</accession>
<feature type="domain" description="Cyclic nucleotide-binding" evidence="1">
    <location>
        <begin position="9"/>
        <end position="78"/>
    </location>
</feature>
<comment type="caution">
    <text evidence="2">The sequence shown here is derived from an EMBL/GenBank/DDBJ whole genome shotgun (WGS) entry which is preliminary data.</text>
</comment>
<dbReference type="InterPro" id="IPR018490">
    <property type="entry name" value="cNMP-bd_dom_sf"/>
</dbReference>
<dbReference type="EMBL" id="JZWV01000185">
    <property type="protein sequence ID" value="KJY36001.1"/>
    <property type="molecule type" value="Genomic_DNA"/>
</dbReference>
<dbReference type="InterPro" id="IPR000595">
    <property type="entry name" value="cNMP-bd_dom"/>
</dbReference>
<dbReference type="Pfam" id="PF00027">
    <property type="entry name" value="cNMP_binding"/>
    <property type="match status" value="1"/>
</dbReference>
<protein>
    <recommendedName>
        <fullName evidence="1">Cyclic nucleotide-binding domain-containing protein</fullName>
    </recommendedName>
</protein>